<evidence type="ECO:0000256" key="3">
    <source>
        <dbReference type="ARBA" id="ARBA00022729"/>
    </source>
</evidence>
<dbReference type="Pfam" id="PF14322">
    <property type="entry name" value="SusD-like_3"/>
    <property type="match status" value="1"/>
</dbReference>
<dbReference type="EMBL" id="JBHUOZ010000001">
    <property type="protein sequence ID" value="MFD2919679.1"/>
    <property type="molecule type" value="Genomic_DNA"/>
</dbReference>
<dbReference type="PROSITE" id="PS51257">
    <property type="entry name" value="PROKAR_LIPOPROTEIN"/>
    <property type="match status" value="1"/>
</dbReference>
<name>A0ABW6A2Y3_9BACT</name>
<keyword evidence="9" id="KW-1185">Reference proteome</keyword>
<dbReference type="InterPro" id="IPR012944">
    <property type="entry name" value="SusD_RagB_dom"/>
</dbReference>
<evidence type="ECO:0000313" key="9">
    <source>
        <dbReference type="Proteomes" id="UP001597511"/>
    </source>
</evidence>
<dbReference type="RefSeq" id="WP_386097104.1">
    <property type="nucleotide sequence ID" value="NZ_JBHUOZ010000001.1"/>
</dbReference>
<gene>
    <name evidence="8" type="ORF">ACFS6H_08180</name>
</gene>
<dbReference type="CDD" id="cd08977">
    <property type="entry name" value="SusD"/>
    <property type="match status" value="1"/>
</dbReference>
<evidence type="ECO:0000259" key="7">
    <source>
        <dbReference type="Pfam" id="PF14322"/>
    </source>
</evidence>
<proteinExistence type="inferred from homology"/>
<dbReference type="Proteomes" id="UP001597511">
    <property type="component" value="Unassembled WGS sequence"/>
</dbReference>
<comment type="subcellular location">
    <subcellularLocation>
        <location evidence="1">Cell outer membrane</location>
    </subcellularLocation>
</comment>
<evidence type="ECO:0000259" key="6">
    <source>
        <dbReference type="Pfam" id="PF07980"/>
    </source>
</evidence>
<keyword evidence="3" id="KW-0732">Signal</keyword>
<evidence type="ECO:0000313" key="8">
    <source>
        <dbReference type="EMBL" id="MFD2919679.1"/>
    </source>
</evidence>
<evidence type="ECO:0000256" key="1">
    <source>
        <dbReference type="ARBA" id="ARBA00004442"/>
    </source>
</evidence>
<dbReference type="InterPro" id="IPR033985">
    <property type="entry name" value="SusD-like_N"/>
</dbReference>
<evidence type="ECO:0000256" key="2">
    <source>
        <dbReference type="ARBA" id="ARBA00006275"/>
    </source>
</evidence>
<dbReference type="Pfam" id="PF07980">
    <property type="entry name" value="SusD_RagB"/>
    <property type="match status" value="1"/>
</dbReference>
<protein>
    <submittedName>
        <fullName evidence="8">RagB/SusD family nutrient uptake outer membrane protein</fullName>
    </submittedName>
</protein>
<comment type="similarity">
    <text evidence="2">Belongs to the SusD family.</text>
</comment>
<organism evidence="8 9">
    <name type="scientific">Terrimonas rubra</name>
    <dbReference type="NCBI Taxonomy" id="1035890"/>
    <lineage>
        <taxon>Bacteria</taxon>
        <taxon>Pseudomonadati</taxon>
        <taxon>Bacteroidota</taxon>
        <taxon>Chitinophagia</taxon>
        <taxon>Chitinophagales</taxon>
        <taxon>Chitinophagaceae</taxon>
        <taxon>Terrimonas</taxon>
    </lineage>
</organism>
<sequence length="487" mass="53134">MSKKIFFLSSFAAALLFTQGCSKKKEYLNPVLQTAISDATAFDSPLRVENQVRSMYAALKGGHFYGGRFIAYGDIRGEDLVNNGSNNITAWDVWLFNPNNTATSIEGLWSRAYSTINHCNLFLDGMAAKGNATVGETLAKNYNGEARFIRALAYYSLLQFYAQPYLDGQGAKPGLPLRLTGIKGPGQSDLARSTVAQVYTQILDDLNFAENNLPLDYGTATTAALTRTTRAHRNTAIALKTRVYLSMQNYPAVVTEANKIVSATAPFKANTGVQHTLNPDIKVVFKTPFTDIESILSMPFSNNSADVAGTQNQLATYYAGEFYIKADGIMADAGWKAGDARRSFFTVSGGKTFLGGKYTLPSPFLDFAPVIRYSEVLLNLAEARVRTTNSIDAQAVALLNAVRNRSDATTTFTAASFATYTDLLNAILKERRIEFLGEGLRNNDIMRLGLSLPARTSADSPIPPGGNGYIWPIPNSELSYNNLMTDN</sequence>
<dbReference type="InterPro" id="IPR011990">
    <property type="entry name" value="TPR-like_helical_dom_sf"/>
</dbReference>
<comment type="caution">
    <text evidence="8">The sequence shown here is derived from an EMBL/GenBank/DDBJ whole genome shotgun (WGS) entry which is preliminary data.</text>
</comment>
<dbReference type="Gene3D" id="1.25.40.390">
    <property type="match status" value="1"/>
</dbReference>
<evidence type="ECO:0000256" key="4">
    <source>
        <dbReference type="ARBA" id="ARBA00023136"/>
    </source>
</evidence>
<feature type="domain" description="SusD-like N-terminal" evidence="7">
    <location>
        <begin position="43"/>
        <end position="245"/>
    </location>
</feature>
<keyword evidence="5" id="KW-0998">Cell outer membrane</keyword>
<keyword evidence="4" id="KW-0472">Membrane</keyword>
<evidence type="ECO:0000256" key="5">
    <source>
        <dbReference type="ARBA" id="ARBA00023237"/>
    </source>
</evidence>
<accession>A0ABW6A2Y3</accession>
<dbReference type="SUPFAM" id="SSF48452">
    <property type="entry name" value="TPR-like"/>
    <property type="match status" value="1"/>
</dbReference>
<feature type="domain" description="RagB/SusD" evidence="6">
    <location>
        <begin position="369"/>
        <end position="447"/>
    </location>
</feature>
<reference evidence="9" key="1">
    <citation type="journal article" date="2019" name="Int. J. Syst. Evol. Microbiol.">
        <title>The Global Catalogue of Microorganisms (GCM) 10K type strain sequencing project: providing services to taxonomists for standard genome sequencing and annotation.</title>
        <authorList>
            <consortium name="The Broad Institute Genomics Platform"/>
            <consortium name="The Broad Institute Genome Sequencing Center for Infectious Disease"/>
            <person name="Wu L."/>
            <person name="Ma J."/>
        </authorList>
    </citation>
    <scope>NUCLEOTIDE SEQUENCE [LARGE SCALE GENOMIC DNA]</scope>
    <source>
        <strain evidence="9">KCTC 23299</strain>
    </source>
</reference>